<comment type="caution">
    <text evidence="1">The sequence shown here is derived from an EMBL/GenBank/DDBJ whole genome shotgun (WGS) entry which is preliminary data.</text>
</comment>
<evidence type="ECO:0000313" key="2">
    <source>
        <dbReference type="Proteomes" id="UP000315385"/>
    </source>
</evidence>
<dbReference type="AlphaFoldDB" id="A0A544QQC9"/>
<gene>
    <name evidence="1" type="ORF">EWF95_01370</name>
</gene>
<organism evidence="1 2">
    <name type="scientific">Halonotius roseus</name>
    <dbReference type="NCBI Taxonomy" id="2511997"/>
    <lineage>
        <taxon>Archaea</taxon>
        <taxon>Methanobacteriati</taxon>
        <taxon>Methanobacteriota</taxon>
        <taxon>Stenosarchaea group</taxon>
        <taxon>Halobacteria</taxon>
        <taxon>Halobacteriales</taxon>
        <taxon>Haloferacaceae</taxon>
        <taxon>Halonotius</taxon>
    </lineage>
</organism>
<name>A0A544QQC9_9EURY</name>
<proteinExistence type="predicted"/>
<sequence length="259" mass="26196">MNRRNLLLGLGTAATLSGAASVTGATFADSVTPTEADFRVIAEANVAVNGVANPTDGGVDNTSQGFVDTGNASNDGGVNFTEINAGDVDTLPVVHADGTTDNDDLTVTLAFETDDATTLSPVLEIDNTGDTSVDVGVYFTDETGSSGFGTDVTEDGTSDTTVITPTDVVETIQIVDSGGTQISPDNVDNSTPDETTQTVPNTVTVDAGTTEDLGIQITDNADFDTSVTNVASGGSPFSGGVDDIDLIDAISIGNDPNTT</sequence>
<keyword evidence="2" id="KW-1185">Reference proteome</keyword>
<reference evidence="1 2" key="1">
    <citation type="submission" date="2019-02" db="EMBL/GenBank/DDBJ databases">
        <title>Halonotius sp. a new haloqrchaeon isolated from saline water.</title>
        <authorList>
            <person name="Duran-Viseras A."/>
            <person name="Sanchez-Porro C."/>
            <person name="Ventosa A."/>
        </authorList>
    </citation>
    <scope>NUCLEOTIDE SEQUENCE [LARGE SCALE GENOMIC DNA]</scope>
    <source>
        <strain evidence="1 2">F9-27</strain>
    </source>
</reference>
<dbReference type="EMBL" id="SESI01000001">
    <property type="protein sequence ID" value="TQQ81621.1"/>
    <property type="molecule type" value="Genomic_DNA"/>
</dbReference>
<evidence type="ECO:0000313" key="1">
    <source>
        <dbReference type="EMBL" id="TQQ81621.1"/>
    </source>
</evidence>
<protein>
    <submittedName>
        <fullName evidence="1">Uncharacterized protein</fullName>
    </submittedName>
</protein>
<accession>A0A544QQC9</accession>
<dbReference type="Proteomes" id="UP000315385">
    <property type="component" value="Unassembled WGS sequence"/>
</dbReference>
<dbReference type="RefSeq" id="WP_142442189.1">
    <property type="nucleotide sequence ID" value="NZ_SESI01000001.1"/>
</dbReference>